<keyword evidence="5" id="KW-0411">Iron-sulfur</keyword>
<evidence type="ECO:0000256" key="1">
    <source>
        <dbReference type="ARBA" id="ARBA00001966"/>
    </source>
</evidence>
<feature type="non-terminal residue" evidence="7">
    <location>
        <position position="1"/>
    </location>
</feature>
<dbReference type="InterPro" id="IPR051198">
    <property type="entry name" value="BchE-like"/>
</dbReference>
<dbReference type="SUPFAM" id="SSF102114">
    <property type="entry name" value="Radical SAM enzymes"/>
    <property type="match status" value="1"/>
</dbReference>
<evidence type="ECO:0000313" key="7">
    <source>
        <dbReference type="EMBL" id="GAG15280.1"/>
    </source>
</evidence>
<dbReference type="Gene3D" id="3.30.750.200">
    <property type="match status" value="1"/>
</dbReference>
<organism evidence="7">
    <name type="scientific">marine sediment metagenome</name>
    <dbReference type="NCBI Taxonomy" id="412755"/>
    <lineage>
        <taxon>unclassified sequences</taxon>
        <taxon>metagenomes</taxon>
        <taxon>ecological metagenomes</taxon>
    </lineage>
</organism>
<evidence type="ECO:0000256" key="4">
    <source>
        <dbReference type="ARBA" id="ARBA00023004"/>
    </source>
</evidence>
<evidence type="ECO:0000256" key="2">
    <source>
        <dbReference type="ARBA" id="ARBA00022691"/>
    </source>
</evidence>
<dbReference type="PANTHER" id="PTHR43409">
    <property type="entry name" value="ANAEROBIC MAGNESIUM-PROTOPORPHYRIN IX MONOMETHYL ESTER CYCLASE-RELATED"/>
    <property type="match status" value="1"/>
</dbReference>
<feature type="domain" description="Radical SAM core" evidence="6">
    <location>
        <begin position="1"/>
        <end position="127"/>
    </location>
</feature>
<keyword evidence="4" id="KW-0408">Iron</keyword>
<dbReference type="PROSITE" id="PS51918">
    <property type="entry name" value="RADICAL_SAM"/>
    <property type="match status" value="1"/>
</dbReference>
<proteinExistence type="predicted"/>
<dbReference type="InterPro" id="IPR007197">
    <property type="entry name" value="rSAM"/>
</dbReference>
<dbReference type="InterPro" id="IPR058240">
    <property type="entry name" value="rSAM_sf"/>
</dbReference>
<dbReference type="PANTHER" id="PTHR43409:SF16">
    <property type="entry name" value="SLR0320 PROTEIN"/>
    <property type="match status" value="1"/>
</dbReference>
<dbReference type="GO" id="GO:0046872">
    <property type="term" value="F:metal ion binding"/>
    <property type="evidence" value="ECO:0007669"/>
    <property type="project" value="UniProtKB-KW"/>
</dbReference>
<accession>X0VAI8</accession>
<keyword evidence="2" id="KW-0949">S-adenosyl-L-methionine</keyword>
<comment type="caution">
    <text evidence="7">The sequence shown here is derived from an EMBL/GenBank/DDBJ whole genome shotgun (WGS) entry which is preliminary data.</text>
</comment>
<reference evidence="7" key="1">
    <citation type="journal article" date="2014" name="Front. Microbiol.">
        <title>High frequency of phylogenetically diverse reductive dehalogenase-homologous genes in deep subseafloor sedimentary metagenomes.</title>
        <authorList>
            <person name="Kawai M."/>
            <person name="Futagami T."/>
            <person name="Toyoda A."/>
            <person name="Takaki Y."/>
            <person name="Nishi S."/>
            <person name="Hori S."/>
            <person name="Arai W."/>
            <person name="Tsubouchi T."/>
            <person name="Morono Y."/>
            <person name="Uchiyama I."/>
            <person name="Ito T."/>
            <person name="Fujiyama A."/>
            <person name="Inagaki F."/>
            <person name="Takami H."/>
        </authorList>
    </citation>
    <scope>NUCLEOTIDE SEQUENCE</scope>
    <source>
        <strain evidence="7">Expedition CK06-06</strain>
    </source>
</reference>
<dbReference type="AlphaFoldDB" id="X0VAI8"/>
<keyword evidence="3" id="KW-0479">Metal-binding</keyword>
<dbReference type="GO" id="GO:0051536">
    <property type="term" value="F:iron-sulfur cluster binding"/>
    <property type="evidence" value="ECO:0007669"/>
    <property type="project" value="UniProtKB-KW"/>
</dbReference>
<evidence type="ECO:0000256" key="5">
    <source>
        <dbReference type="ARBA" id="ARBA00023014"/>
    </source>
</evidence>
<name>X0VAI8_9ZZZZ</name>
<protein>
    <recommendedName>
        <fullName evidence="6">Radical SAM core domain-containing protein</fullName>
    </recommendedName>
</protein>
<sequence length="176" mass="20407">KQAGINWVAYGFESGSQRVISDVTKGYKMAQVEKVVDMTYRQGMHICSNFIFGLPEDDFDSMNETLKLMLDINAEWANIYCAMAYPGSKLYEMALENEWPLPETWAGYSQYAYETLPLPTHYLTGGQVLSFRDYAFQTYYNNPRYLNMMDKKFGPETVTHIQEMASKKLKRQYSSL</sequence>
<gene>
    <name evidence="7" type="ORF">S01H1_55995</name>
</gene>
<dbReference type="GO" id="GO:0003824">
    <property type="term" value="F:catalytic activity"/>
    <property type="evidence" value="ECO:0007669"/>
    <property type="project" value="InterPro"/>
</dbReference>
<dbReference type="EMBL" id="BARS01036425">
    <property type="protein sequence ID" value="GAG15280.1"/>
    <property type="molecule type" value="Genomic_DNA"/>
</dbReference>
<comment type="cofactor">
    <cofactor evidence="1">
        <name>[4Fe-4S] cluster</name>
        <dbReference type="ChEBI" id="CHEBI:49883"/>
    </cofactor>
</comment>
<dbReference type="GO" id="GO:0005829">
    <property type="term" value="C:cytosol"/>
    <property type="evidence" value="ECO:0007669"/>
    <property type="project" value="TreeGrafter"/>
</dbReference>
<evidence type="ECO:0000256" key="3">
    <source>
        <dbReference type="ARBA" id="ARBA00022723"/>
    </source>
</evidence>
<evidence type="ECO:0000259" key="6">
    <source>
        <dbReference type="PROSITE" id="PS51918"/>
    </source>
</evidence>